<feature type="compositionally biased region" description="Polar residues" evidence="5">
    <location>
        <begin position="87"/>
        <end position="97"/>
    </location>
</feature>
<name>A0A9P4PGC9_9PLEO</name>
<comment type="caution">
    <text evidence="7">The sequence shown here is derived from an EMBL/GenBank/DDBJ whole genome shotgun (WGS) entry which is preliminary data.</text>
</comment>
<keyword evidence="1" id="KW-0479">Metal-binding</keyword>
<organism evidence="7 8">
    <name type="scientific">Karstenula rhodostoma CBS 690.94</name>
    <dbReference type="NCBI Taxonomy" id="1392251"/>
    <lineage>
        <taxon>Eukaryota</taxon>
        <taxon>Fungi</taxon>
        <taxon>Dikarya</taxon>
        <taxon>Ascomycota</taxon>
        <taxon>Pezizomycotina</taxon>
        <taxon>Dothideomycetes</taxon>
        <taxon>Pleosporomycetidae</taxon>
        <taxon>Pleosporales</taxon>
        <taxon>Massarineae</taxon>
        <taxon>Didymosphaeriaceae</taxon>
        <taxon>Karstenula</taxon>
    </lineage>
</organism>
<dbReference type="PROSITE" id="PS50178">
    <property type="entry name" value="ZF_FYVE"/>
    <property type="match status" value="1"/>
</dbReference>
<evidence type="ECO:0000256" key="3">
    <source>
        <dbReference type="ARBA" id="ARBA00022833"/>
    </source>
</evidence>
<dbReference type="InterPro" id="IPR017455">
    <property type="entry name" value="Znf_FYVE-rel"/>
</dbReference>
<dbReference type="SUPFAM" id="SSF57903">
    <property type="entry name" value="FYVE/PHD zinc finger"/>
    <property type="match status" value="1"/>
</dbReference>
<dbReference type="PANTHER" id="PTHR39490">
    <property type="entry name" value="ARRESTIN DOMAIN-CONTAINING PROTEIN D"/>
    <property type="match status" value="1"/>
</dbReference>
<evidence type="ECO:0000313" key="7">
    <source>
        <dbReference type="EMBL" id="KAF2442653.1"/>
    </source>
</evidence>
<dbReference type="EMBL" id="MU001503">
    <property type="protein sequence ID" value="KAF2442653.1"/>
    <property type="molecule type" value="Genomic_DNA"/>
</dbReference>
<evidence type="ECO:0000256" key="2">
    <source>
        <dbReference type="ARBA" id="ARBA00022771"/>
    </source>
</evidence>
<dbReference type="CDD" id="cd15760">
    <property type="entry name" value="FYVE_scVPS27p_like"/>
    <property type="match status" value="1"/>
</dbReference>
<evidence type="ECO:0000256" key="5">
    <source>
        <dbReference type="SAM" id="MobiDB-lite"/>
    </source>
</evidence>
<dbReference type="Gene3D" id="3.30.40.10">
    <property type="entry name" value="Zinc/RING finger domain, C3HC4 (zinc finger)"/>
    <property type="match status" value="1"/>
</dbReference>
<dbReference type="InterPro" id="IPR000306">
    <property type="entry name" value="Znf_FYVE"/>
</dbReference>
<keyword evidence="2 4" id="KW-0863">Zinc-finger</keyword>
<dbReference type="AlphaFoldDB" id="A0A9P4PGC9"/>
<dbReference type="InterPro" id="IPR013083">
    <property type="entry name" value="Znf_RING/FYVE/PHD"/>
</dbReference>
<feature type="compositionally biased region" description="Polar residues" evidence="5">
    <location>
        <begin position="32"/>
        <end position="47"/>
    </location>
</feature>
<accession>A0A9P4PGC9</accession>
<dbReference type="SMART" id="SM00064">
    <property type="entry name" value="FYVE"/>
    <property type="match status" value="1"/>
</dbReference>
<dbReference type="PANTHER" id="PTHR39490:SF8">
    <property type="entry name" value="ZINC FINGER FYVE DOMAIN-CONTAINING PROTEIN 21"/>
    <property type="match status" value="1"/>
</dbReference>
<gene>
    <name evidence="7" type="ORF">P171DRAFT_455694</name>
</gene>
<dbReference type="GO" id="GO:0008270">
    <property type="term" value="F:zinc ion binding"/>
    <property type="evidence" value="ECO:0007669"/>
    <property type="project" value="UniProtKB-KW"/>
</dbReference>
<reference evidence="7" key="1">
    <citation type="journal article" date="2020" name="Stud. Mycol.">
        <title>101 Dothideomycetes genomes: a test case for predicting lifestyles and emergence of pathogens.</title>
        <authorList>
            <person name="Haridas S."/>
            <person name="Albert R."/>
            <person name="Binder M."/>
            <person name="Bloem J."/>
            <person name="Labutti K."/>
            <person name="Salamov A."/>
            <person name="Andreopoulos B."/>
            <person name="Baker S."/>
            <person name="Barry K."/>
            <person name="Bills G."/>
            <person name="Bluhm B."/>
            <person name="Cannon C."/>
            <person name="Castanera R."/>
            <person name="Culley D."/>
            <person name="Daum C."/>
            <person name="Ezra D."/>
            <person name="Gonzalez J."/>
            <person name="Henrissat B."/>
            <person name="Kuo A."/>
            <person name="Liang C."/>
            <person name="Lipzen A."/>
            <person name="Lutzoni F."/>
            <person name="Magnuson J."/>
            <person name="Mondo S."/>
            <person name="Nolan M."/>
            <person name="Ohm R."/>
            <person name="Pangilinan J."/>
            <person name="Park H.-J."/>
            <person name="Ramirez L."/>
            <person name="Alfaro M."/>
            <person name="Sun H."/>
            <person name="Tritt A."/>
            <person name="Yoshinaga Y."/>
            <person name="Zwiers L.-H."/>
            <person name="Turgeon B."/>
            <person name="Goodwin S."/>
            <person name="Spatafora J."/>
            <person name="Crous P."/>
            <person name="Grigoriev I."/>
        </authorList>
    </citation>
    <scope>NUCLEOTIDE SEQUENCE</scope>
    <source>
        <strain evidence="7">CBS 690.94</strain>
    </source>
</reference>
<feature type="domain" description="FYVE-type" evidence="6">
    <location>
        <begin position="162"/>
        <end position="217"/>
    </location>
</feature>
<keyword evidence="3" id="KW-0862">Zinc</keyword>
<evidence type="ECO:0000313" key="8">
    <source>
        <dbReference type="Proteomes" id="UP000799764"/>
    </source>
</evidence>
<keyword evidence="8" id="KW-1185">Reference proteome</keyword>
<evidence type="ECO:0000259" key="6">
    <source>
        <dbReference type="PROSITE" id="PS50178"/>
    </source>
</evidence>
<dbReference type="Proteomes" id="UP000799764">
    <property type="component" value="Unassembled WGS sequence"/>
</dbReference>
<dbReference type="OrthoDB" id="10018316at2759"/>
<sequence length="275" mass="29978">MSTQFSGAAVAVTHNPFQHAYKKSALYGQMDSGSNTPMNVSPTSPRTMSHLPAYPQHAPALRPLKTPGYIPAALRRTEKPGGRSPPNADSASDTPNTSWGSGSGSGGSSGQTPGDLTPVSRIATEDMRSIYDDTPLSPVTGPITRNHWQPDSSTIVCTASCCQQPFGLFMRRHHCRKCGGIFCYQHLQKQVRLNEQALFHPEGELHKACDRCHTQFREWEQMRSSRTNSESSGSIDSPAAVQIEQPLQAKRPECAPKASFLSQSFGGGTWNWSTF</sequence>
<dbReference type="InterPro" id="IPR052113">
    <property type="entry name" value="FYVE-type_Zinc_Finger"/>
</dbReference>
<dbReference type="InterPro" id="IPR011011">
    <property type="entry name" value="Znf_FYVE_PHD"/>
</dbReference>
<evidence type="ECO:0000256" key="4">
    <source>
        <dbReference type="PROSITE-ProRule" id="PRU00091"/>
    </source>
</evidence>
<feature type="region of interest" description="Disordered" evidence="5">
    <location>
        <begin position="32"/>
        <end position="118"/>
    </location>
</feature>
<evidence type="ECO:0000256" key="1">
    <source>
        <dbReference type="ARBA" id="ARBA00022723"/>
    </source>
</evidence>
<proteinExistence type="predicted"/>
<protein>
    <recommendedName>
        <fullName evidence="6">FYVE-type domain-containing protein</fullName>
    </recommendedName>
</protein>
<dbReference type="Pfam" id="PF01363">
    <property type="entry name" value="FYVE"/>
    <property type="match status" value="1"/>
</dbReference>